<proteinExistence type="predicted"/>
<gene>
    <name evidence="1" type="ORF">COPCOM_00171</name>
</gene>
<accession>C0B4V4</accession>
<reference evidence="1 2" key="2">
    <citation type="submission" date="2009-03" db="EMBL/GenBank/DDBJ databases">
        <title>Draft genome sequence of Coprococcus comes (ATCC 27758).</title>
        <authorList>
            <person name="Sudarsanam P."/>
            <person name="Ley R."/>
            <person name="Guruge J."/>
            <person name="Turnbaugh P.J."/>
            <person name="Mahowald M."/>
            <person name="Liep D."/>
            <person name="Gordon J."/>
        </authorList>
    </citation>
    <scope>NUCLEOTIDE SEQUENCE [LARGE SCALE GENOMIC DNA]</scope>
    <source>
        <strain evidence="1 2">ATCC 27758</strain>
    </source>
</reference>
<sequence>MKKKGTGNCIKRVCFPVCCFIRKSFYIRKGKVKYEYFSCR</sequence>
<evidence type="ECO:0000313" key="2">
    <source>
        <dbReference type="Proteomes" id="UP000003793"/>
    </source>
</evidence>
<evidence type="ECO:0000313" key="1">
    <source>
        <dbReference type="EMBL" id="EEG91557.1"/>
    </source>
</evidence>
<dbReference type="Proteomes" id="UP000003793">
    <property type="component" value="Unassembled WGS sequence"/>
</dbReference>
<dbReference type="AlphaFoldDB" id="C0B4V4"/>
<reference evidence="1 2" key="1">
    <citation type="submission" date="2009-02" db="EMBL/GenBank/DDBJ databases">
        <authorList>
            <person name="Fulton L."/>
            <person name="Clifton S."/>
            <person name="Fulton B."/>
            <person name="Xu J."/>
            <person name="Minx P."/>
            <person name="Pepin K.H."/>
            <person name="Johnson M."/>
            <person name="Bhonagiri V."/>
            <person name="Nash W.E."/>
            <person name="Mardis E.R."/>
            <person name="Wilson R.K."/>
        </authorList>
    </citation>
    <scope>NUCLEOTIDE SEQUENCE [LARGE SCALE GENOMIC DNA]</scope>
    <source>
        <strain evidence="1 2">ATCC 27758</strain>
    </source>
</reference>
<comment type="caution">
    <text evidence="1">The sequence shown here is derived from an EMBL/GenBank/DDBJ whole genome shotgun (WGS) entry which is preliminary data.</text>
</comment>
<organism evidence="1 2">
    <name type="scientific">Coprococcus comes ATCC 27758</name>
    <dbReference type="NCBI Taxonomy" id="470146"/>
    <lineage>
        <taxon>Bacteria</taxon>
        <taxon>Bacillati</taxon>
        <taxon>Bacillota</taxon>
        <taxon>Clostridia</taxon>
        <taxon>Lachnospirales</taxon>
        <taxon>Lachnospiraceae</taxon>
        <taxon>Coprococcus</taxon>
    </lineage>
</organism>
<name>C0B4V4_9FIRM</name>
<protein>
    <submittedName>
        <fullName evidence="1">Uncharacterized protein</fullName>
    </submittedName>
</protein>
<dbReference type="EMBL" id="ABVR01000028">
    <property type="protein sequence ID" value="EEG91557.1"/>
    <property type="molecule type" value="Genomic_DNA"/>
</dbReference>
<dbReference type="HOGENOM" id="CLU_3288060_0_0_9"/>